<dbReference type="EMBL" id="SZQA01000005">
    <property type="protein sequence ID" value="TKK89941.1"/>
    <property type="molecule type" value="Genomic_DNA"/>
</dbReference>
<dbReference type="InterPro" id="IPR013078">
    <property type="entry name" value="His_Pase_superF_clade-1"/>
</dbReference>
<dbReference type="CDD" id="cd07067">
    <property type="entry name" value="HP_PGM_like"/>
    <property type="match status" value="1"/>
</dbReference>
<proteinExistence type="predicted"/>
<dbReference type="InterPro" id="IPR029033">
    <property type="entry name" value="His_PPase_superfam"/>
</dbReference>
<dbReference type="Pfam" id="PF00300">
    <property type="entry name" value="His_Phos_1"/>
    <property type="match status" value="1"/>
</dbReference>
<gene>
    <name evidence="1" type="ORF">FDA94_08125</name>
</gene>
<evidence type="ECO:0000313" key="2">
    <source>
        <dbReference type="Proteomes" id="UP000308705"/>
    </source>
</evidence>
<sequence length="147" mass="16229">MLRHAKAEHTPGVLDFDRVLTKRGERNSREAGELIARLTPDLIVASPSARTRLTAELLGLEGVPIEFERDVYEAYTDELFEIVRRTDPEIDTLVLVGHNPSVHDLVVQLSGPQTETFKPGAFAVIELPGPWEELDPGTGTLVDGHQP</sequence>
<reference evidence="1 2" key="1">
    <citation type="submission" date="2019-04" db="EMBL/GenBank/DDBJ databases">
        <title>Herbidospora sp. NEAU-GS14.nov., a novel actinomycete isolated from soil.</title>
        <authorList>
            <person name="Han L."/>
        </authorList>
    </citation>
    <scope>NUCLEOTIDE SEQUENCE [LARGE SCALE GENOMIC DNA]</scope>
    <source>
        <strain evidence="1 2">NEAU-GS14</strain>
    </source>
</reference>
<dbReference type="AlphaFoldDB" id="A0A4U3MKH7"/>
<dbReference type="SUPFAM" id="SSF53254">
    <property type="entry name" value="Phosphoglycerate mutase-like"/>
    <property type="match status" value="1"/>
</dbReference>
<comment type="caution">
    <text evidence="1">The sequence shown here is derived from an EMBL/GenBank/DDBJ whole genome shotgun (WGS) entry which is preliminary data.</text>
</comment>
<accession>A0A4U3MKH7</accession>
<dbReference type="OrthoDB" id="9810154at2"/>
<name>A0A4U3MKH7_9ACTN</name>
<evidence type="ECO:0000313" key="1">
    <source>
        <dbReference type="EMBL" id="TKK89941.1"/>
    </source>
</evidence>
<protein>
    <submittedName>
        <fullName evidence="1">Histidine phosphatase family protein</fullName>
    </submittedName>
</protein>
<keyword evidence="2" id="KW-1185">Reference proteome</keyword>
<dbReference type="Gene3D" id="3.40.50.1240">
    <property type="entry name" value="Phosphoglycerate mutase-like"/>
    <property type="match status" value="1"/>
</dbReference>
<organism evidence="1 2">
    <name type="scientific">Herbidospora galbida</name>
    <dbReference type="NCBI Taxonomy" id="2575442"/>
    <lineage>
        <taxon>Bacteria</taxon>
        <taxon>Bacillati</taxon>
        <taxon>Actinomycetota</taxon>
        <taxon>Actinomycetes</taxon>
        <taxon>Streptosporangiales</taxon>
        <taxon>Streptosporangiaceae</taxon>
        <taxon>Herbidospora</taxon>
    </lineage>
</organism>
<dbReference type="Proteomes" id="UP000308705">
    <property type="component" value="Unassembled WGS sequence"/>
</dbReference>